<dbReference type="EMBL" id="WKJH01000001">
    <property type="protein sequence ID" value="MRX63132.1"/>
    <property type="molecule type" value="Genomic_DNA"/>
</dbReference>
<keyword evidence="4" id="KW-1185">Reference proteome</keyword>
<dbReference type="Pfam" id="PF10282">
    <property type="entry name" value="Lactonase"/>
    <property type="match status" value="1"/>
</dbReference>
<gene>
    <name evidence="3" type="ORF">GJ691_03015</name>
</gene>
<comment type="similarity">
    <text evidence="1">Belongs to the cycloisomerase 2 family.</text>
</comment>
<dbReference type="InterPro" id="IPR050282">
    <property type="entry name" value="Cycloisomerase_2"/>
</dbReference>
<proteinExistence type="inferred from homology"/>
<dbReference type="RefSeq" id="WP_154363592.1">
    <property type="nucleotide sequence ID" value="NZ_WKJH01000001.1"/>
</dbReference>
<comment type="caution">
    <text evidence="3">The sequence shown here is derived from an EMBL/GenBank/DDBJ whole genome shotgun (WGS) entry which is preliminary data.</text>
</comment>
<reference evidence="3 4" key="1">
    <citation type="submission" date="2019-11" db="EMBL/GenBank/DDBJ databases">
        <title>Maribacter lutea sp. nov., a marine bacterium isolated from intertidal sand.</title>
        <authorList>
            <person name="Liu A."/>
        </authorList>
    </citation>
    <scope>NUCLEOTIDE SEQUENCE [LARGE SCALE GENOMIC DNA]</scope>
    <source>
        <strain evidence="3 4">RZ05</strain>
    </source>
</reference>
<keyword evidence="2" id="KW-0119">Carbohydrate metabolism</keyword>
<evidence type="ECO:0000313" key="4">
    <source>
        <dbReference type="Proteomes" id="UP000443153"/>
    </source>
</evidence>
<dbReference type="InterPro" id="IPR015943">
    <property type="entry name" value="WD40/YVTN_repeat-like_dom_sf"/>
</dbReference>
<keyword evidence="2" id="KW-0313">Glucose metabolism</keyword>
<dbReference type="SUPFAM" id="SSF51004">
    <property type="entry name" value="C-terminal (heme d1) domain of cytochrome cd1-nitrite reductase"/>
    <property type="match status" value="1"/>
</dbReference>
<evidence type="ECO:0000256" key="2">
    <source>
        <dbReference type="ARBA" id="ARBA00022526"/>
    </source>
</evidence>
<name>A0A6I2MIZ6_9FLAO</name>
<dbReference type="PANTHER" id="PTHR30344">
    <property type="entry name" value="6-PHOSPHOGLUCONOLACTONASE-RELATED"/>
    <property type="match status" value="1"/>
</dbReference>
<protein>
    <submittedName>
        <fullName evidence="3">Beta-propeller fold lactonase family protein</fullName>
    </submittedName>
</protein>
<dbReference type="InterPro" id="IPR011048">
    <property type="entry name" value="Haem_d1_sf"/>
</dbReference>
<dbReference type="InterPro" id="IPR019405">
    <property type="entry name" value="Lactonase_7-beta_prop"/>
</dbReference>
<dbReference type="AlphaFoldDB" id="A0A6I2MIZ6"/>
<dbReference type="OrthoDB" id="9790815at2"/>
<dbReference type="GO" id="GO:0006006">
    <property type="term" value="P:glucose metabolic process"/>
    <property type="evidence" value="ECO:0007669"/>
    <property type="project" value="UniProtKB-KW"/>
</dbReference>
<sequence>METLTFFIGSYTEYPIPGFGGIGHGIYTVQLNTKTGELKILSTEPTRNPSYLALSADHKYLYCNTELDEQDSPHVRAYRVKEGFSLEFMNEQPIKGGYPCHLTTYHNNILVACYATGNVFQYPLDASGKLLPKAKQYDHKGSSINKVRQEAPHAHQVSVHPNGKDIYVCDLGIDRIKSYRFEGEYLVPSPMKDCKITSGNGPRHMVFNKVGDYAYVISELTSTLSVLQGDEGVFKEIGTYSTLPNDYKGVPSASAIRMHPNGNFLYVANRKFEGVTIFRIKENSLELISYQNTNGDELREFNITPDGKWLIACHQNSHDTIVYRIEEDGMLNEKFRTKEILSPVCVVF</sequence>
<accession>A0A6I2MIZ6</accession>
<dbReference type="Proteomes" id="UP000443153">
    <property type="component" value="Unassembled WGS sequence"/>
</dbReference>
<organism evidence="3 4">
    <name type="scientific">Maribacter luteus</name>
    <dbReference type="NCBI Taxonomy" id="2594478"/>
    <lineage>
        <taxon>Bacteria</taxon>
        <taxon>Pseudomonadati</taxon>
        <taxon>Bacteroidota</taxon>
        <taxon>Flavobacteriia</taxon>
        <taxon>Flavobacteriales</taxon>
        <taxon>Flavobacteriaceae</taxon>
        <taxon>Maribacter</taxon>
    </lineage>
</organism>
<evidence type="ECO:0000256" key="1">
    <source>
        <dbReference type="ARBA" id="ARBA00005564"/>
    </source>
</evidence>
<dbReference type="GO" id="GO:0017057">
    <property type="term" value="F:6-phosphogluconolactonase activity"/>
    <property type="evidence" value="ECO:0007669"/>
    <property type="project" value="TreeGrafter"/>
</dbReference>
<dbReference type="PANTHER" id="PTHR30344:SF1">
    <property type="entry name" value="6-PHOSPHOGLUCONOLACTONASE"/>
    <property type="match status" value="1"/>
</dbReference>
<dbReference type="Gene3D" id="2.130.10.10">
    <property type="entry name" value="YVTN repeat-like/Quinoprotein amine dehydrogenase"/>
    <property type="match status" value="1"/>
</dbReference>
<dbReference type="GO" id="GO:0005829">
    <property type="term" value="C:cytosol"/>
    <property type="evidence" value="ECO:0007669"/>
    <property type="project" value="TreeGrafter"/>
</dbReference>
<evidence type="ECO:0000313" key="3">
    <source>
        <dbReference type="EMBL" id="MRX63132.1"/>
    </source>
</evidence>